<dbReference type="PANTHER" id="PTHR47642">
    <property type="entry name" value="ATP-DEPENDENT DNA HELICASE"/>
    <property type="match status" value="1"/>
</dbReference>
<keyword evidence="1" id="KW-0378">Hydrolase</keyword>
<protein>
    <recommendedName>
        <fullName evidence="1">ATP-dependent DNA helicase</fullName>
        <ecNumber evidence="1">5.6.2.3</ecNumber>
    </recommendedName>
</protein>
<dbReference type="STRING" id="400682.A0A1X7VX18"/>
<dbReference type="InterPro" id="IPR051055">
    <property type="entry name" value="PIF1_helicase"/>
</dbReference>
<comment type="cofactor">
    <cofactor evidence="1">
        <name>Mg(2+)</name>
        <dbReference type="ChEBI" id="CHEBI:18420"/>
    </cofactor>
</comment>
<dbReference type="Gene3D" id="3.40.50.300">
    <property type="entry name" value="P-loop containing nucleotide triphosphate hydrolases"/>
    <property type="match status" value="1"/>
</dbReference>
<keyword evidence="1" id="KW-0067">ATP-binding</keyword>
<dbReference type="eggNOG" id="KOG0987">
    <property type="taxonomic scope" value="Eukaryota"/>
</dbReference>
<dbReference type="GO" id="GO:0043139">
    <property type="term" value="F:5'-3' DNA helicase activity"/>
    <property type="evidence" value="ECO:0007669"/>
    <property type="project" value="UniProtKB-EC"/>
</dbReference>
<keyword evidence="1" id="KW-0547">Nucleotide-binding</keyword>
<keyword evidence="1" id="KW-0347">Helicase</keyword>
<keyword evidence="1" id="KW-0233">DNA recombination</keyword>
<sequence>ALALYLLSKIILIGIHSHKHYNNIRSTISENESNYTCNYFHNYDYHSDGPSEHLWDYIAPSTEESRARCLYEGSEVLTEVAKEDLQANTDLLNASQSLGVHFKAAANKKDIPSHEYRSLMRGLNSKQREMVMYNCDWCKRAVVALRNNARIEPYRMFFSGPGGVGKSYVIRLIQCDTMKLLRLSGEMEPTSVAAFNIGRMTLHSDFILGCGQLSYQHLSSHRVNTLCTTLSKLKLLIIDEVSMVVANFLFLIHKRLKQLMNLPDSLTFGDISILAVGDLYQLPTVLQSPLLATIRDGSLASLHVSGSLWKDKFKMLEFTEIMRQRGDTVFAE</sequence>
<feature type="domain" description="DNA helicase Pif1-like DEAD-box helicase" evidence="2">
    <location>
        <begin position="152"/>
        <end position="327"/>
    </location>
</feature>
<reference evidence="3" key="1">
    <citation type="submission" date="2017-05" db="UniProtKB">
        <authorList>
            <consortium name="EnsemblMetazoa"/>
        </authorList>
    </citation>
    <scope>IDENTIFICATION</scope>
</reference>
<dbReference type="AlphaFoldDB" id="A0A1X7VX18"/>
<dbReference type="GO" id="GO:0005524">
    <property type="term" value="F:ATP binding"/>
    <property type="evidence" value="ECO:0007669"/>
    <property type="project" value="UniProtKB-KW"/>
</dbReference>
<accession>A0A1X7VX18</accession>
<dbReference type="OrthoDB" id="10058468at2759"/>
<keyword evidence="1" id="KW-0227">DNA damage</keyword>
<dbReference type="InterPro" id="IPR027417">
    <property type="entry name" value="P-loop_NTPase"/>
</dbReference>
<dbReference type="PANTHER" id="PTHR47642:SF8">
    <property type="entry name" value="ATP-DEPENDENT DNA HELICASE"/>
    <property type="match status" value="1"/>
</dbReference>
<keyword evidence="1" id="KW-0234">DNA repair</keyword>
<dbReference type="EC" id="5.6.2.3" evidence="1"/>
<dbReference type="EnsemblMetazoa" id="Aqu2.1.44431_001">
    <property type="protein sequence ID" value="Aqu2.1.44431_001"/>
    <property type="gene ID" value="Aqu2.1.44431"/>
</dbReference>
<dbReference type="Pfam" id="PF05970">
    <property type="entry name" value="PIF1"/>
    <property type="match status" value="1"/>
</dbReference>
<comment type="catalytic activity">
    <reaction evidence="1">
        <text>ATP + H2O = ADP + phosphate + H(+)</text>
        <dbReference type="Rhea" id="RHEA:13065"/>
        <dbReference type="ChEBI" id="CHEBI:15377"/>
        <dbReference type="ChEBI" id="CHEBI:15378"/>
        <dbReference type="ChEBI" id="CHEBI:30616"/>
        <dbReference type="ChEBI" id="CHEBI:43474"/>
        <dbReference type="ChEBI" id="CHEBI:456216"/>
        <dbReference type="EC" id="5.6.2.3"/>
    </reaction>
</comment>
<dbReference type="SUPFAM" id="SSF52540">
    <property type="entry name" value="P-loop containing nucleoside triphosphate hydrolases"/>
    <property type="match status" value="1"/>
</dbReference>
<name>A0A1X7VX18_AMPQE</name>
<proteinExistence type="inferred from homology"/>
<evidence type="ECO:0000313" key="3">
    <source>
        <dbReference type="EnsemblMetazoa" id="Aqu2.1.44431_001"/>
    </source>
</evidence>
<dbReference type="GO" id="GO:0006281">
    <property type="term" value="P:DNA repair"/>
    <property type="evidence" value="ECO:0007669"/>
    <property type="project" value="UniProtKB-KW"/>
</dbReference>
<dbReference type="InterPro" id="IPR010285">
    <property type="entry name" value="DNA_helicase_pif1-like_DEAD"/>
</dbReference>
<dbReference type="GO" id="GO:0000723">
    <property type="term" value="P:telomere maintenance"/>
    <property type="evidence" value="ECO:0007669"/>
    <property type="project" value="InterPro"/>
</dbReference>
<dbReference type="InParanoid" id="A0A1X7VX18"/>
<evidence type="ECO:0000256" key="1">
    <source>
        <dbReference type="RuleBase" id="RU363044"/>
    </source>
</evidence>
<organism evidence="3">
    <name type="scientific">Amphimedon queenslandica</name>
    <name type="common">Sponge</name>
    <dbReference type="NCBI Taxonomy" id="400682"/>
    <lineage>
        <taxon>Eukaryota</taxon>
        <taxon>Metazoa</taxon>
        <taxon>Porifera</taxon>
        <taxon>Demospongiae</taxon>
        <taxon>Heteroscleromorpha</taxon>
        <taxon>Haplosclerida</taxon>
        <taxon>Niphatidae</taxon>
        <taxon>Amphimedon</taxon>
    </lineage>
</organism>
<dbReference type="GO" id="GO:0016887">
    <property type="term" value="F:ATP hydrolysis activity"/>
    <property type="evidence" value="ECO:0007669"/>
    <property type="project" value="RHEA"/>
</dbReference>
<evidence type="ECO:0000259" key="2">
    <source>
        <dbReference type="Pfam" id="PF05970"/>
    </source>
</evidence>
<comment type="similarity">
    <text evidence="1">Belongs to the helicase family.</text>
</comment>
<dbReference type="GO" id="GO:0006310">
    <property type="term" value="P:DNA recombination"/>
    <property type="evidence" value="ECO:0007669"/>
    <property type="project" value="UniProtKB-KW"/>
</dbReference>